<dbReference type="AlphaFoldDB" id="A0A1I2G7C3"/>
<evidence type="ECO:0000313" key="1">
    <source>
        <dbReference type="EMBL" id="SFF12656.1"/>
    </source>
</evidence>
<keyword evidence="2" id="KW-1185">Reference proteome</keyword>
<proteinExistence type="predicted"/>
<gene>
    <name evidence="1" type="ORF">SAMN05216167_1302</name>
</gene>
<protein>
    <submittedName>
        <fullName evidence="1">Uncharacterized protein</fullName>
    </submittedName>
</protein>
<sequence length="52" mass="6052">MSPLNEEPTQGLPSQMQLIERQIAQYDQLLTSLEQVIHLLEAGLFSFHRTLW</sequence>
<reference evidence="1 2" key="1">
    <citation type="submission" date="2016-10" db="EMBL/GenBank/DDBJ databases">
        <authorList>
            <person name="de Groot N.N."/>
        </authorList>
    </citation>
    <scope>NUCLEOTIDE SEQUENCE [LARGE SCALE GENOMIC DNA]</scope>
    <source>
        <strain evidence="1 2">DSM 26130</strain>
    </source>
</reference>
<evidence type="ECO:0000313" key="2">
    <source>
        <dbReference type="Proteomes" id="UP000198598"/>
    </source>
</evidence>
<dbReference type="Proteomes" id="UP000198598">
    <property type="component" value="Unassembled WGS sequence"/>
</dbReference>
<organism evidence="1 2">
    <name type="scientific">Spirosoma endophyticum</name>
    <dbReference type="NCBI Taxonomy" id="662367"/>
    <lineage>
        <taxon>Bacteria</taxon>
        <taxon>Pseudomonadati</taxon>
        <taxon>Bacteroidota</taxon>
        <taxon>Cytophagia</taxon>
        <taxon>Cytophagales</taxon>
        <taxon>Cytophagaceae</taxon>
        <taxon>Spirosoma</taxon>
    </lineage>
</organism>
<accession>A0A1I2G7C3</accession>
<name>A0A1I2G7C3_9BACT</name>
<dbReference type="EMBL" id="FOLQ01000030">
    <property type="protein sequence ID" value="SFF12656.1"/>
    <property type="molecule type" value="Genomic_DNA"/>
</dbReference>
<dbReference type="RefSeq" id="WP_177236780.1">
    <property type="nucleotide sequence ID" value="NZ_FOLQ01000030.1"/>
</dbReference>